<feature type="domain" description="HTH cro/C1-type" evidence="4">
    <location>
        <begin position="12"/>
        <end position="66"/>
    </location>
</feature>
<dbReference type="InterPro" id="IPR010982">
    <property type="entry name" value="Lambda_DNA-bd_dom_sf"/>
</dbReference>
<dbReference type="CDD" id="cd02209">
    <property type="entry name" value="cupin_XRE_C"/>
    <property type="match status" value="1"/>
</dbReference>
<evidence type="ECO:0000259" key="4">
    <source>
        <dbReference type="PROSITE" id="PS50943"/>
    </source>
</evidence>
<dbReference type="GO" id="GO:0005829">
    <property type="term" value="C:cytosol"/>
    <property type="evidence" value="ECO:0007669"/>
    <property type="project" value="TreeGrafter"/>
</dbReference>
<gene>
    <name evidence="5" type="ORF">D5F53_12220</name>
</gene>
<name>A0A385TKJ3_PAELA</name>
<dbReference type="InterPro" id="IPR050807">
    <property type="entry name" value="TransReg_Diox_bact_type"/>
</dbReference>
<dbReference type="GO" id="GO:0003700">
    <property type="term" value="F:DNA-binding transcription factor activity"/>
    <property type="evidence" value="ECO:0007669"/>
    <property type="project" value="TreeGrafter"/>
</dbReference>
<dbReference type="CDD" id="cd00093">
    <property type="entry name" value="HTH_XRE"/>
    <property type="match status" value="1"/>
</dbReference>
<organism evidence="5 6">
    <name type="scientific">Paenibacillus lautus</name>
    <name type="common">Bacillus lautus</name>
    <dbReference type="NCBI Taxonomy" id="1401"/>
    <lineage>
        <taxon>Bacteria</taxon>
        <taxon>Bacillati</taxon>
        <taxon>Bacillota</taxon>
        <taxon>Bacilli</taxon>
        <taxon>Bacillales</taxon>
        <taxon>Paenibacillaceae</taxon>
        <taxon>Paenibacillus</taxon>
    </lineage>
</organism>
<dbReference type="InterPro" id="IPR014710">
    <property type="entry name" value="RmlC-like_jellyroll"/>
</dbReference>
<dbReference type="Pfam" id="PF01381">
    <property type="entry name" value="HTH_3"/>
    <property type="match status" value="1"/>
</dbReference>
<protein>
    <submittedName>
        <fullName evidence="5">XRE family transcriptional regulator</fullName>
    </submittedName>
</protein>
<reference evidence="5 6" key="1">
    <citation type="submission" date="2018-09" db="EMBL/GenBank/DDBJ databases">
        <title>Genome Sequence of Paenibacillus lautus Strain E7593-69, Azo Dye-Degrading Bacteria, Isolated from Commercial Tattoo Inks.</title>
        <authorList>
            <person name="Nho S.W."/>
            <person name="Kim S.-J."/>
            <person name="Kweon O."/>
            <person name="Cerniglia C.E."/>
        </authorList>
    </citation>
    <scope>NUCLEOTIDE SEQUENCE [LARGE SCALE GENOMIC DNA]</scope>
    <source>
        <strain evidence="5 6">E7593-69</strain>
    </source>
</reference>
<keyword evidence="3" id="KW-0804">Transcription</keyword>
<keyword evidence="2" id="KW-0238">DNA-binding</keyword>
<dbReference type="KEGG" id="plw:D5F53_12220"/>
<dbReference type="PANTHER" id="PTHR46797">
    <property type="entry name" value="HTH-TYPE TRANSCRIPTIONAL REGULATOR"/>
    <property type="match status" value="1"/>
</dbReference>
<dbReference type="Gene3D" id="1.10.260.40">
    <property type="entry name" value="lambda repressor-like DNA-binding domains"/>
    <property type="match status" value="1"/>
</dbReference>
<dbReference type="SMART" id="SM00530">
    <property type="entry name" value="HTH_XRE"/>
    <property type="match status" value="1"/>
</dbReference>
<keyword evidence="1" id="KW-0805">Transcription regulation</keyword>
<dbReference type="Gene3D" id="2.60.120.10">
    <property type="entry name" value="Jelly Rolls"/>
    <property type="match status" value="1"/>
</dbReference>
<keyword evidence="6" id="KW-1185">Reference proteome</keyword>
<dbReference type="InterPro" id="IPR011051">
    <property type="entry name" value="RmlC_Cupin_sf"/>
</dbReference>
<dbReference type="RefSeq" id="WP_119847923.1">
    <property type="nucleotide sequence ID" value="NZ_CP032412.1"/>
</dbReference>
<dbReference type="InterPro" id="IPR013096">
    <property type="entry name" value="Cupin_2"/>
</dbReference>
<evidence type="ECO:0000256" key="2">
    <source>
        <dbReference type="ARBA" id="ARBA00023125"/>
    </source>
</evidence>
<dbReference type="SUPFAM" id="SSF47413">
    <property type="entry name" value="lambda repressor-like DNA-binding domains"/>
    <property type="match status" value="1"/>
</dbReference>
<dbReference type="AlphaFoldDB" id="A0A385TKJ3"/>
<accession>A0A385TKJ3</accession>
<evidence type="ECO:0000256" key="1">
    <source>
        <dbReference type="ARBA" id="ARBA00023015"/>
    </source>
</evidence>
<dbReference type="InterPro" id="IPR001387">
    <property type="entry name" value="Cro/C1-type_HTH"/>
</dbReference>
<proteinExistence type="predicted"/>
<dbReference type="PANTHER" id="PTHR46797:SF23">
    <property type="entry name" value="HTH-TYPE TRANSCRIPTIONAL REGULATOR SUTR"/>
    <property type="match status" value="1"/>
</dbReference>
<dbReference type="Pfam" id="PF07883">
    <property type="entry name" value="Cupin_2"/>
    <property type="match status" value="1"/>
</dbReference>
<dbReference type="SUPFAM" id="SSF51182">
    <property type="entry name" value="RmlC-like cupins"/>
    <property type="match status" value="1"/>
</dbReference>
<evidence type="ECO:0000256" key="3">
    <source>
        <dbReference type="ARBA" id="ARBA00023163"/>
    </source>
</evidence>
<dbReference type="PROSITE" id="PS50943">
    <property type="entry name" value="HTH_CROC1"/>
    <property type="match status" value="1"/>
</dbReference>
<sequence length="185" mass="20971">MKPINLILANNLKMLREQRKLSLDKVAEMTGISKTMLGQIERGESSPSITTVWKIANGLKLSFSSLINEPHSGTVVVSREEVQALVEDNGRIRIYPYFPYEDGRRFEMYSLEMEHGGYLSAEAHIEGTEEFITVFDGEVTIRVDQEEYTVKPGESIRFKADKPHVYHNSGDSLNRLSMVIHYSGS</sequence>
<dbReference type="EMBL" id="CP032412">
    <property type="protein sequence ID" value="AYB44011.1"/>
    <property type="molecule type" value="Genomic_DNA"/>
</dbReference>
<evidence type="ECO:0000313" key="6">
    <source>
        <dbReference type="Proteomes" id="UP000266552"/>
    </source>
</evidence>
<dbReference type="Proteomes" id="UP000266552">
    <property type="component" value="Chromosome"/>
</dbReference>
<dbReference type="GO" id="GO:0003677">
    <property type="term" value="F:DNA binding"/>
    <property type="evidence" value="ECO:0007669"/>
    <property type="project" value="UniProtKB-KW"/>
</dbReference>
<evidence type="ECO:0000313" key="5">
    <source>
        <dbReference type="EMBL" id="AYB44011.1"/>
    </source>
</evidence>